<keyword evidence="2" id="KW-1185">Reference proteome</keyword>
<comment type="caution">
    <text evidence="1">The sequence shown here is derived from an EMBL/GenBank/DDBJ whole genome shotgun (WGS) entry which is preliminary data.</text>
</comment>
<evidence type="ECO:0000313" key="2">
    <source>
        <dbReference type="Proteomes" id="UP001174694"/>
    </source>
</evidence>
<evidence type="ECO:0000313" key="1">
    <source>
        <dbReference type="EMBL" id="KAJ9148652.1"/>
    </source>
</evidence>
<reference evidence="1" key="1">
    <citation type="submission" date="2022-07" db="EMBL/GenBank/DDBJ databases">
        <title>Fungi with potential for degradation of polypropylene.</title>
        <authorList>
            <person name="Gostincar C."/>
        </authorList>
    </citation>
    <scope>NUCLEOTIDE SEQUENCE</scope>
    <source>
        <strain evidence="1">EXF-13308</strain>
    </source>
</reference>
<sequence length="450" mass="50064">MVSCECGQIFQSDAALAQHRADKARLGDRAHLCQVAPAPSAVRATAARPRHSRIDVWIWKDVISRKALRTIDGAAIQPAATPVSSQSACDLVSSYNWQDTAEPRIRIPGRAPMWQDVPLPITLSKDSGRSFKDQNAARVPNFPFEPLFRAAALMNPSFRFDDVDIVVNRNSLRKLLDFSEGRVPDTFRVNLLLVRNTLFIERCERSARQLVQGSADPGFGRSFERTFTKFPNGAEDSTAYHRVLRYSLGGLNCVVRFEVDACYDTRAAEQPGKSTDPVANVHDIESITVSMGTLALGGLAVHEAAQQADIRNRGDLMRQSAAAEIKVRATLKPPRHYLPQLWFGRTPWLIIGHHMEGTVNEIKVTDAAALFEDWETRHQASLRRMVAILVELREAARRNGGRSCVAICERNARPHAIKIFAAEGERRPLPEELIRQFWAMEGEGPVSGSA</sequence>
<dbReference type="PANTHER" id="PTHR35179:SF1">
    <property type="entry name" value="INTEGRAL MEMBRANE PROTEIN"/>
    <property type="match status" value="1"/>
</dbReference>
<organism evidence="1 2">
    <name type="scientific">Pleurostoma richardsiae</name>
    <dbReference type="NCBI Taxonomy" id="41990"/>
    <lineage>
        <taxon>Eukaryota</taxon>
        <taxon>Fungi</taxon>
        <taxon>Dikarya</taxon>
        <taxon>Ascomycota</taxon>
        <taxon>Pezizomycotina</taxon>
        <taxon>Sordariomycetes</taxon>
        <taxon>Sordariomycetidae</taxon>
        <taxon>Calosphaeriales</taxon>
        <taxon>Pleurostomataceae</taxon>
        <taxon>Pleurostoma</taxon>
    </lineage>
</organism>
<dbReference type="EMBL" id="JANBVO010000012">
    <property type="protein sequence ID" value="KAJ9148652.1"/>
    <property type="molecule type" value="Genomic_DNA"/>
</dbReference>
<name>A0AA38VRH1_9PEZI</name>
<proteinExistence type="predicted"/>
<protein>
    <submittedName>
        <fullName evidence="1">Geranylgeranyl pyrophosphate synthetase</fullName>
    </submittedName>
</protein>
<dbReference type="PANTHER" id="PTHR35179">
    <property type="entry name" value="PROTEIN CBG02620"/>
    <property type="match status" value="1"/>
</dbReference>
<accession>A0AA38VRH1</accession>
<dbReference type="AlphaFoldDB" id="A0AA38VRH1"/>
<gene>
    <name evidence="1" type="ORF">NKR23_g5010</name>
</gene>
<dbReference type="Proteomes" id="UP001174694">
    <property type="component" value="Unassembled WGS sequence"/>
</dbReference>